<reference evidence="3" key="1">
    <citation type="journal article" date="2019" name="Int. J. Syst. Evol. Microbiol.">
        <title>The Global Catalogue of Microorganisms (GCM) 10K type strain sequencing project: providing services to taxonomists for standard genome sequencing and annotation.</title>
        <authorList>
            <consortium name="The Broad Institute Genomics Platform"/>
            <consortium name="The Broad Institute Genome Sequencing Center for Infectious Disease"/>
            <person name="Wu L."/>
            <person name="Ma J."/>
        </authorList>
    </citation>
    <scope>NUCLEOTIDE SEQUENCE [LARGE SCALE GENOMIC DNA]</scope>
    <source>
        <strain evidence="3">JCM 17458</strain>
    </source>
</reference>
<gene>
    <name evidence="2" type="ORF">GCM10022261_21280</name>
</gene>
<keyword evidence="3" id="KW-1185">Reference proteome</keyword>
<name>A0ABP8EKY1_9MICO</name>
<accession>A0ABP8EKY1</accession>
<dbReference type="SUPFAM" id="SSF51905">
    <property type="entry name" value="FAD/NAD(P)-binding domain"/>
    <property type="match status" value="1"/>
</dbReference>
<dbReference type="PRINTS" id="PR00420">
    <property type="entry name" value="RNGMNOXGNASE"/>
</dbReference>
<protein>
    <submittedName>
        <fullName evidence="2">NAD(P)/FAD-dependent oxidoreductase</fullName>
    </submittedName>
</protein>
<organism evidence="2 3">
    <name type="scientific">Brevibacterium daeguense</name>
    <dbReference type="NCBI Taxonomy" id="909936"/>
    <lineage>
        <taxon>Bacteria</taxon>
        <taxon>Bacillati</taxon>
        <taxon>Actinomycetota</taxon>
        <taxon>Actinomycetes</taxon>
        <taxon>Micrococcales</taxon>
        <taxon>Brevibacteriaceae</taxon>
        <taxon>Brevibacterium</taxon>
    </lineage>
</organism>
<evidence type="ECO:0000313" key="2">
    <source>
        <dbReference type="EMBL" id="GAA4284597.1"/>
    </source>
</evidence>
<sequence length="414" mass="43573">MSEVIVIGAGPAGLRTAALVADAGHTVTVLEATGRIGGRVGSRRVGEYQLDTGFQLVNPGYPALRDALDIAALDLRPFAAGVFVRTARGRRIVADPAREPQLAFRTLRSGLLSPREIPRLLALIGRVPSIDKPFGEWLDEHRIMGPLRHAVIEPFAAGLVAQDAATASTQYLLWLFKLFVSATPSVPAGGMQSVAEALAASARASGARIRLDTEVVGIERLGSGVRVRTDEETHEAGAVVLAAGLTTDLGLAVPPVRTLGVTTWWFGAEVPPQRQGLLALDGRAPVGIVNTAAEITAAAPEYAPAGRHLVAANTPIRRGAGGGDPQESEVRRAIADLYGVSTQRWELLAVDVWEDALPTSGVGVTDRREPVVDGPVFVAGDRYRTSSLNGALESGAAAARRVNYHLASGRSLRS</sequence>
<dbReference type="RefSeq" id="WP_236862574.1">
    <property type="nucleotide sequence ID" value="NZ_BAABAZ010000006.1"/>
</dbReference>
<evidence type="ECO:0000259" key="1">
    <source>
        <dbReference type="Pfam" id="PF01593"/>
    </source>
</evidence>
<dbReference type="Pfam" id="PF01593">
    <property type="entry name" value="Amino_oxidase"/>
    <property type="match status" value="1"/>
</dbReference>
<feature type="domain" description="Amine oxidase" evidence="1">
    <location>
        <begin position="12"/>
        <end position="402"/>
    </location>
</feature>
<dbReference type="Gene3D" id="3.50.50.60">
    <property type="entry name" value="FAD/NAD(P)-binding domain"/>
    <property type="match status" value="1"/>
</dbReference>
<comment type="caution">
    <text evidence="2">The sequence shown here is derived from an EMBL/GenBank/DDBJ whole genome shotgun (WGS) entry which is preliminary data.</text>
</comment>
<dbReference type="InterPro" id="IPR036188">
    <property type="entry name" value="FAD/NAD-bd_sf"/>
</dbReference>
<proteinExistence type="predicted"/>
<dbReference type="Gene3D" id="3.90.660.50">
    <property type="match status" value="1"/>
</dbReference>
<dbReference type="InterPro" id="IPR002937">
    <property type="entry name" value="Amino_oxidase"/>
</dbReference>
<evidence type="ECO:0000313" key="3">
    <source>
        <dbReference type="Proteomes" id="UP001501586"/>
    </source>
</evidence>
<dbReference type="Proteomes" id="UP001501586">
    <property type="component" value="Unassembled WGS sequence"/>
</dbReference>
<dbReference type="EMBL" id="BAABAZ010000006">
    <property type="protein sequence ID" value="GAA4284597.1"/>
    <property type="molecule type" value="Genomic_DNA"/>
</dbReference>
<dbReference type="PANTHER" id="PTHR42841">
    <property type="entry name" value="AMINE OXIDASE"/>
    <property type="match status" value="1"/>
</dbReference>